<reference evidence="2" key="1">
    <citation type="submission" date="2019-10" db="EMBL/GenBank/DDBJ databases">
        <title>Draft genome sequece of Microseira wollei NIES-4236.</title>
        <authorList>
            <person name="Yamaguchi H."/>
            <person name="Suzuki S."/>
            <person name="Kawachi M."/>
        </authorList>
    </citation>
    <scope>NUCLEOTIDE SEQUENCE</scope>
    <source>
        <strain evidence="2">NIES-4236</strain>
    </source>
</reference>
<dbReference type="SUPFAM" id="SSF143100">
    <property type="entry name" value="TTHA1013/TTHA0281-like"/>
    <property type="match status" value="1"/>
</dbReference>
<evidence type="ECO:0000313" key="3">
    <source>
        <dbReference type="Proteomes" id="UP001050975"/>
    </source>
</evidence>
<dbReference type="Proteomes" id="UP001050975">
    <property type="component" value="Unassembled WGS sequence"/>
</dbReference>
<evidence type="ECO:0000259" key="1">
    <source>
        <dbReference type="Pfam" id="PF15919"/>
    </source>
</evidence>
<sequence length="73" mass="8188">MNKIKYPMMIQWSEEDDCFLVGFPDFPGQCWRTHGDTYELAVKNGIEALESLIIAYEAAGDPLPEPTTVSHVA</sequence>
<dbReference type="InterPro" id="IPR035069">
    <property type="entry name" value="TTHA1013/TTHA0281-like"/>
</dbReference>
<dbReference type="AlphaFoldDB" id="A0AAV3XC80"/>
<keyword evidence="3" id="KW-1185">Reference proteome</keyword>
<feature type="domain" description="HicB-like antitoxin of toxin-antitoxin system" evidence="1">
    <location>
        <begin position="6"/>
        <end position="71"/>
    </location>
</feature>
<organism evidence="2 3">
    <name type="scientific">Microseira wollei NIES-4236</name>
    <dbReference type="NCBI Taxonomy" id="2530354"/>
    <lineage>
        <taxon>Bacteria</taxon>
        <taxon>Bacillati</taxon>
        <taxon>Cyanobacteriota</taxon>
        <taxon>Cyanophyceae</taxon>
        <taxon>Oscillatoriophycideae</taxon>
        <taxon>Aerosakkonematales</taxon>
        <taxon>Aerosakkonemataceae</taxon>
        <taxon>Microseira</taxon>
    </lineage>
</organism>
<evidence type="ECO:0000313" key="2">
    <source>
        <dbReference type="EMBL" id="GET39455.1"/>
    </source>
</evidence>
<protein>
    <recommendedName>
        <fullName evidence="1">HicB-like antitoxin of toxin-antitoxin system domain-containing protein</fullName>
    </recommendedName>
</protein>
<dbReference type="Gene3D" id="3.30.160.250">
    <property type="match status" value="1"/>
</dbReference>
<name>A0AAV3XC80_9CYAN</name>
<gene>
    <name evidence="2" type="ORF">MiSe_42240</name>
</gene>
<dbReference type="EMBL" id="BLAY01000066">
    <property type="protein sequence ID" value="GET39455.1"/>
    <property type="molecule type" value="Genomic_DNA"/>
</dbReference>
<comment type="caution">
    <text evidence="2">The sequence shown here is derived from an EMBL/GenBank/DDBJ whole genome shotgun (WGS) entry which is preliminary data.</text>
</comment>
<accession>A0AAV3XC80</accession>
<proteinExistence type="predicted"/>
<dbReference type="InterPro" id="IPR031807">
    <property type="entry name" value="HicB-like"/>
</dbReference>
<dbReference type="Pfam" id="PF15919">
    <property type="entry name" value="HicB_lk_antitox"/>
    <property type="match status" value="1"/>
</dbReference>
<dbReference type="RefSeq" id="WP_226584810.1">
    <property type="nucleotide sequence ID" value="NZ_BLAY01000066.1"/>
</dbReference>